<evidence type="ECO:0000313" key="6">
    <source>
        <dbReference type="EMBL" id="KAE8146302.1"/>
    </source>
</evidence>
<reference evidence="6 7" key="1">
    <citation type="submission" date="2019-04" db="EMBL/GenBank/DDBJ databases">
        <title>Friends and foes A comparative genomics study of 23 Aspergillus species from section Flavi.</title>
        <authorList>
            <consortium name="DOE Joint Genome Institute"/>
            <person name="Kjaerbolling I."/>
            <person name="Vesth T."/>
            <person name="Frisvad J.C."/>
            <person name="Nybo J.L."/>
            <person name="Theobald S."/>
            <person name="Kildgaard S."/>
            <person name="Isbrandt T."/>
            <person name="Kuo A."/>
            <person name="Sato A."/>
            <person name="Lyhne E.K."/>
            <person name="Kogle M.E."/>
            <person name="Wiebenga A."/>
            <person name="Kun R.S."/>
            <person name="Lubbers R.J."/>
            <person name="Makela M.R."/>
            <person name="Barry K."/>
            <person name="Chovatia M."/>
            <person name="Clum A."/>
            <person name="Daum C."/>
            <person name="Haridas S."/>
            <person name="He G."/>
            <person name="LaButti K."/>
            <person name="Lipzen A."/>
            <person name="Mondo S."/>
            <person name="Riley R."/>
            <person name="Salamov A."/>
            <person name="Simmons B.A."/>
            <person name="Magnuson J.K."/>
            <person name="Henrissat B."/>
            <person name="Mortensen U.H."/>
            <person name="Larsen T.O."/>
            <person name="Devries R.P."/>
            <person name="Grigoriev I.V."/>
            <person name="Machida M."/>
            <person name="Baker S.E."/>
            <person name="Andersen M.R."/>
        </authorList>
    </citation>
    <scope>NUCLEOTIDE SEQUENCE [LARGE SCALE GENOMIC DNA]</scope>
    <source>
        <strain evidence="6 7">IBT 18842</strain>
    </source>
</reference>
<keyword evidence="1" id="KW-0479">Metal-binding</keyword>
<keyword evidence="2 4" id="KW-0863">Zinc-finger</keyword>
<protein>
    <recommendedName>
        <fullName evidence="5">MYND-type domain-containing protein</fullName>
    </recommendedName>
</protein>
<dbReference type="Pfam" id="PF01753">
    <property type="entry name" value="zf-MYND"/>
    <property type="match status" value="1"/>
</dbReference>
<keyword evidence="7" id="KW-1185">Reference proteome</keyword>
<dbReference type="Proteomes" id="UP000325780">
    <property type="component" value="Unassembled WGS sequence"/>
</dbReference>
<dbReference type="OrthoDB" id="432970at2759"/>
<evidence type="ECO:0000256" key="2">
    <source>
        <dbReference type="ARBA" id="ARBA00022771"/>
    </source>
</evidence>
<evidence type="ECO:0000256" key="3">
    <source>
        <dbReference type="ARBA" id="ARBA00022833"/>
    </source>
</evidence>
<evidence type="ECO:0000259" key="5">
    <source>
        <dbReference type="PROSITE" id="PS50865"/>
    </source>
</evidence>
<dbReference type="PROSITE" id="PS50865">
    <property type="entry name" value="ZF_MYND_2"/>
    <property type="match status" value="1"/>
</dbReference>
<dbReference type="InterPro" id="IPR002893">
    <property type="entry name" value="Znf_MYND"/>
</dbReference>
<feature type="domain" description="MYND-type" evidence="5">
    <location>
        <begin position="5"/>
        <end position="51"/>
    </location>
</feature>
<evidence type="ECO:0000313" key="7">
    <source>
        <dbReference type="Proteomes" id="UP000325780"/>
    </source>
</evidence>
<evidence type="ECO:0000256" key="1">
    <source>
        <dbReference type="ARBA" id="ARBA00022723"/>
    </source>
</evidence>
<dbReference type="AlphaFoldDB" id="A0A5N6TIZ4"/>
<proteinExistence type="predicted"/>
<accession>A0A5N6TIZ4</accession>
<dbReference type="SUPFAM" id="SSF144232">
    <property type="entry name" value="HIT/MYND zinc finger-like"/>
    <property type="match status" value="1"/>
</dbReference>
<dbReference type="EMBL" id="ML742272">
    <property type="protein sequence ID" value="KAE8146302.1"/>
    <property type="molecule type" value="Genomic_DNA"/>
</dbReference>
<gene>
    <name evidence="6" type="ORF">BDV25DRAFT_143831</name>
</gene>
<dbReference type="Gene3D" id="6.10.140.2220">
    <property type="match status" value="1"/>
</dbReference>
<evidence type="ECO:0000256" key="4">
    <source>
        <dbReference type="PROSITE-ProRule" id="PRU00134"/>
    </source>
</evidence>
<organism evidence="6 7">
    <name type="scientific">Aspergillus avenaceus</name>
    <dbReference type="NCBI Taxonomy" id="36643"/>
    <lineage>
        <taxon>Eukaryota</taxon>
        <taxon>Fungi</taxon>
        <taxon>Dikarya</taxon>
        <taxon>Ascomycota</taxon>
        <taxon>Pezizomycotina</taxon>
        <taxon>Eurotiomycetes</taxon>
        <taxon>Eurotiomycetidae</taxon>
        <taxon>Eurotiales</taxon>
        <taxon>Aspergillaceae</taxon>
        <taxon>Aspergillus</taxon>
        <taxon>Aspergillus subgen. Circumdati</taxon>
    </lineage>
</organism>
<keyword evidence="3" id="KW-0862">Zinc</keyword>
<sequence length="343" mass="39450">MDSPCSWCHQPAHKPCTACQGAPAYENDAPEVIYCSSKCQKDHWRTHKPDCQQRQTRISLRRAAVLIKDIFRKMRLHAYPWRFAEVVVAEPGKQVFLNGFESNASMFVPLLRAFPVDLVVAGDQELRDAVLMFRGCADAMLFLYEFVEEIREHIAFEVEEITCKVINPRLNITLQLAEDHNNVANVDSHNVYRVTLRNGEQWVIDPTGAQFGFPDPLCTWQALESNHVDMIHAENPLGSTRSFVRHLEGMYRRGTEICSLKEELDLMKALEMRVPLLFQVFGTDLFMTLQGGSDAEFDQAKEEFLGFVERCFRAALVEINSIQSILRRRVDTERLISQLRREV</sequence>
<dbReference type="GO" id="GO:0008270">
    <property type="term" value="F:zinc ion binding"/>
    <property type="evidence" value="ECO:0007669"/>
    <property type="project" value="UniProtKB-KW"/>
</dbReference>
<name>A0A5N6TIZ4_ASPAV</name>